<dbReference type="AlphaFoldDB" id="A0A9P7KB97"/>
<name>A0A9P7KB97_9AGAR</name>
<evidence type="ECO:0000256" key="1">
    <source>
        <dbReference type="SAM" id="Coils"/>
    </source>
</evidence>
<sequence length="756" mass="85330">MSRPNSPWSMVGMLMGNPKLRSSSRKRKEKGKSDTAKSESPVPHAPGVLETQASEPVAGTRKLEKPVVVEEGPTSDAEGSLTDDQTYKVVARPATPDDHDLGWTNVDAQQRQPSPTSSPAPAHPSEPLPIEHDSVADEDIVDVLTQSVSSEFLQQQTEAHDTPSYAVLELQRKEAEINVLETATRDLHDRIRALENEVASSDLRKQELGDENRVQAQKLQQATASMQALEKELADVRNSEIQARTELEGEQRRSLHMEEEKRGQSESMRKMADDLEDVRLELENAQRLLEENAERARVFEEENHRVREDRFKSDEELTKVRRFGAETSTALEGALAEAGRARLELERVQRRLQETENRCEVGEGRIKSLQEDLDAERDELDELREHRQQATESLEEALTQVKALSQQNDELLKRMVRQDEELVREKDEVRGLRRTLEETVNQPNRRQLDVLERHNRMLMDQLRRQSERLSQNALSAGRPGRIPSEPSSRRDSISGIVVGMLDRLNSEIFQATAHMADSLDFSTPIDSNAPELKGVAERASVIMGKPMALAMRAISLQPGEFNPLPVQIGLQSCLVSCCMKIVTSWFPGHWDYGDFLAAIYLRIVETASPDNARKWRALTEHHLKAPSDSTVQKEMEGYLLKNVVDALTIAGWHTTQANAQHLLGRFHERLAQIAKLALRLNLVIRDGWEVMRVHSNDPFDEESMEDAYEGDDRTTVGGDYVVCTTDLGLKMGESIILKPKVVLRTMLTEETGYHSF</sequence>
<evidence type="ECO:0000313" key="3">
    <source>
        <dbReference type="EMBL" id="KAG5644293.1"/>
    </source>
</evidence>
<gene>
    <name evidence="3" type="ORF">DXG03_008711</name>
</gene>
<dbReference type="GO" id="GO:0000793">
    <property type="term" value="C:condensed chromosome"/>
    <property type="evidence" value="ECO:0007669"/>
    <property type="project" value="TreeGrafter"/>
</dbReference>
<feature type="coiled-coil region" evidence="1">
    <location>
        <begin position="331"/>
        <end position="468"/>
    </location>
</feature>
<reference evidence="3" key="2">
    <citation type="submission" date="2021-10" db="EMBL/GenBank/DDBJ databases">
        <title>Phylogenomics reveals ancestral predisposition of the termite-cultivated fungus Termitomyces towards a domesticated lifestyle.</title>
        <authorList>
            <person name="Auxier B."/>
            <person name="Grum-Grzhimaylo A."/>
            <person name="Cardenas M.E."/>
            <person name="Lodge J.D."/>
            <person name="Laessoe T."/>
            <person name="Pedersen O."/>
            <person name="Smith M.E."/>
            <person name="Kuyper T.W."/>
            <person name="Franco-Molano E.A."/>
            <person name="Baroni T.J."/>
            <person name="Aanen D.K."/>
        </authorList>
    </citation>
    <scope>NUCLEOTIDE SEQUENCE</scope>
    <source>
        <strain evidence="3">AP01</strain>
        <tissue evidence="3">Mycelium</tissue>
    </source>
</reference>
<dbReference type="GO" id="GO:0003682">
    <property type="term" value="F:chromatin binding"/>
    <property type="evidence" value="ECO:0007669"/>
    <property type="project" value="TreeGrafter"/>
</dbReference>
<feature type="region of interest" description="Disordered" evidence="2">
    <location>
        <begin position="468"/>
        <end position="490"/>
    </location>
</feature>
<feature type="region of interest" description="Disordered" evidence="2">
    <location>
        <begin position="1"/>
        <end position="137"/>
    </location>
</feature>
<dbReference type="GO" id="GO:0007076">
    <property type="term" value="P:mitotic chromosome condensation"/>
    <property type="evidence" value="ECO:0007669"/>
    <property type="project" value="TreeGrafter"/>
</dbReference>
<protein>
    <submittedName>
        <fullName evidence="3">Uncharacterized protein</fullName>
    </submittedName>
</protein>
<evidence type="ECO:0000313" key="4">
    <source>
        <dbReference type="Proteomes" id="UP000775547"/>
    </source>
</evidence>
<organism evidence="3 4">
    <name type="scientific">Asterophora parasitica</name>
    <dbReference type="NCBI Taxonomy" id="117018"/>
    <lineage>
        <taxon>Eukaryota</taxon>
        <taxon>Fungi</taxon>
        <taxon>Dikarya</taxon>
        <taxon>Basidiomycota</taxon>
        <taxon>Agaricomycotina</taxon>
        <taxon>Agaricomycetes</taxon>
        <taxon>Agaricomycetidae</taxon>
        <taxon>Agaricales</taxon>
        <taxon>Tricholomatineae</taxon>
        <taxon>Lyophyllaceae</taxon>
        <taxon>Asterophora</taxon>
    </lineage>
</organism>
<accession>A0A9P7KB97</accession>
<dbReference type="PANTHER" id="PTHR43941">
    <property type="entry name" value="STRUCTURAL MAINTENANCE OF CHROMOSOMES PROTEIN 2"/>
    <property type="match status" value="1"/>
</dbReference>
<comment type="caution">
    <text evidence="3">The sequence shown here is derived from an EMBL/GenBank/DDBJ whole genome shotgun (WGS) entry which is preliminary data.</text>
</comment>
<dbReference type="OrthoDB" id="3147752at2759"/>
<feature type="region of interest" description="Disordered" evidence="2">
    <location>
        <begin position="244"/>
        <end position="269"/>
    </location>
</feature>
<proteinExistence type="predicted"/>
<keyword evidence="4" id="KW-1185">Reference proteome</keyword>
<dbReference type="PANTHER" id="PTHR43941:SF1">
    <property type="entry name" value="STRUCTURAL MAINTENANCE OF CHROMOSOMES PROTEIN 2"/>
    <property type="match status" value="1"/>
</dbReference>
<dbReference type="GO" id="GO:0000796">
    <property type="term" value="C:condensin complex"/>
    <property type="evidence" value="ECO:0007669"/>
    <property type="project" value="TreeGrafter"/>
</dbReference>
<dbReference type="GO" id="GO:0000785">
    <property type="term" value="C:chromatin"/>
    <property type="evidence" value="ECO:0007669"/>
    <property type="project" value="TreeGrafter"/>
</dbReference>
<evidence type="ECO:0000256" key="2">
    <source>
        <dbReference type="SAM" id="MobiDB-lite"/>
    </source>
</evidence>
<feature type="compositionally biased region" description="Pro residues" evidence="2">
    <location>
        <begin position="116"/>
        <end position="127"/>
    </location>
</feature>
<dbReference type="Proteomes" id="UP000775547">
    <property type="component" value="Unassembled WGS sequence"/>
</dbReference>
<dbReference type="EMBL" id="JABCKV010000075">
    <property type="protein sequence ID" value="KAG5644293.1"/>
    <property type="molecule type" value="Genomic_DNA"/>
</dbReference>
<keyword evidence="1" id="KW-0175">Coiled coil</keyword>
<reference evidence="3" key="1">
    <citation type="submission" date="2020-07" db="EMBL/GenBank/DDBJ databases">
        <authorList>
            <person name="Nieuwenhuis M."/>
            <person name="Van De Peppel L.J.J."/>
        </authorList>
    </citation>
    <scope>NUCLEOTIDE SEQUENCE</scope>
    <source>
        <strain evidence="3">AP01</strain>
        <tissue evidence="3">Mycelium</tissue>
    </source>
</reference>